<keyword evidence="2" id="KW-1185">Reference proteome</keyword>
<protein>
    <recommendedName>
        <fullName evidence="3">DUF3800 domain-containing protein</fullName>
    </recommendedName>
</protein>
<sequence>MSDRGWHTSEVSYSSVGPVQLTSPIVAWLDESGSNSALDPNTYMLAAAICRAENVETARAAMSEASLKGQRKIHWRDDNDKRHRAVIEVVAGLQVEHLVVVRSRPTNSADSPERRRRKCLERILFELTSMDVGHAIMESRGPADDRRDRAMLDHLRRTRALPATIRLDHAPGPSDPMLWIADAVCGAVSESRWDNAFCYEQLAGKIELVEI</sequence>
<dbReference type="AlphaFoldDB" id="A0A3M9M8W0"/>
<evidence type="ECO:0000313" key="1">
    <source>
        <dbReference type="EMBL" id="RNI21617.1"/>
    </source>
</evidence>
<reference evidence="1 2" key="1">
    <citation type="submission" date="2018-11" db="EMBL/GenBank/DDBJ databases">
        <title>Draft genome of Simplicispira Flexivirga sp. BO-16.</title>
        <authorList>
            <person name="Im W.T."/>
        </authorList>
    </citation>
    <scope>NUCLEOTIDE SEQUENCE [LARGE SCALE GENOMIC DNA]</scope>
    <source>
        <strain evidence="1 2">BO-16</strain>
    </source>
</reference>
<gene>
    <name evidence="1" type="ORF">EFY87_10665</name>
</gene>
<accession>A0A3M9M8W0</accession>
<proteinExistence type="predicted"/>
<dbReference type="Proteomes" id="UP000271678">
    <property type="component" value="Unassembled WGS sequence"/>
</dbReference>
<dbReference type="EMBL" id="RJJQ01000010">
    <property type="protein sequence ID" value="RNI21617.1"/>
    <property type="molecule type" value="Genomic_DNA"/>
</dbReference>
<name>A0A3M9M8W0_9MICO</name>
<evidence type="ECO:0008006" key="3">
    <source>
        <dbReference type="Google" id="ProtNLM"/>
    </source>
</evidence>
<evidence type="ECO:0000313" key="2">
    <source>
        <dbReference type="Proteomes" id="UP000271678"/>
    </source>
</evidence>
<organism evidence="1 2">
    <name type="scientific">Flexivirga caeni</name>
    <dbReference type="NCBI Taxonomy" id="2294115"/>
    <lineage>
        <taxon>Bacteria</taxon>
        <taxon>Bacillati</taxon>
        <taxon>Actinomycetota</taxon>
        <taxon>Actinomycetes</taxon>
        <taxon>Micrococcales</taxon>
        <taxon>Dermacoccaceae</taxon>
        <taxon>Flexivirga</taxon>
    </lineage>
</organism>
<comment type="caution">
    <text evidence="1">The sequence shown here is derived from an EMBL/GenBank/DDBJ whole genome shotgun (WGS) entry which is preliminary data.</text>
</comment>